<reference evidence="2" key="1">
    <citation type="submission" date="2024-03" db="EMBL/GenBank/DDBJ databases">
        <title>Complete genome sequence of Sulfurisphaera javensis strain KD-1.</title>
        <authorList>
            <person name="Sakai H."/>
            <person name="Nur N."/>
            <person name="Suwanto A."/>
            <person name="Kurosawa N."/>
        </authorList>
    </citation>
    <scope>NUCLEOTIDE SEQUENCE</scope>
    <source>
        <strain evidence="2">KD-1</strain>
    </source>
</reference>
<evidence type="ECO:0000256" key="1">
    <source>
        <dbReference type="SAM" id="Phobius"/>
    </source>
</evidence>
<dbReference type="EMBL" id="AP031322">
    <property type="protein sequence ID" value="BFH73984.1"/>
    <property type="molecule type" value="Genomic_DNA"/>
</dbReference>
<feature type="transmembrane region" description="Helical" evidence="1">
    <location>
        <begin position="80"/>
        <end position="99"/>
    </location>
</feature>
<dbReference type="KEGG" id="sjv:SJAV_19280"/>
<feature type="transmembrane region" description="Helical" evidence="1">
    <location>
        <begin position="220"/>
        <end position="240"/>
    </location>
</feature>
<keyword evidence="1" id="KW-1133">Transmembrane helix</keyword>
<gene>
    <name evidence="2" type="ORF">SJAV_19280</name>
</gene>
<keyword evidence="1" id="KW-0812">Transmembrane</keyword>
<feature type="transmembrane region" description="Helical" evidence="1">
    <location>
        <begin position="48"/>
        <end position="68"/>
    </location>
</feature>
<protein>
    <submittedName>
        <fullName evidence="2">Uncharacterized protein</fullName>
    </submittedName>
</protein>
<dbReference type="GeneID" id="92354879"/>
<name>A0AAT9GSY4_9CREN</name>
<feature type="transmembrane region" description="Helical" evidence="1">
    <location>
        <begin position="106"/>
        <end position="123"/>
    </location>
</feature>
<accession>A0AAT9GSY4</accession>
<feature type="transmembrane region" description="Helical" evidence="1">
    <location>
        <begin position="135"/>
        <end position="158"/>
    </location>
</feature>
<feature type="transmembrane region" description="Helical" evidence="1">
    <location>
        <begin position="16"/>
        <end position="36"/>
    </location>
</feature>
<proteinExistence type="predicted"/>
<evidence type="ECO:0000313" key="2">
    <source>
        <dbReference type="EMBL" id="BFH73984.1"/>
    </source>
</evidence>
<sequence>MGFNGITGAVNEPGEIPWEIVVIYFALALLFAFYYGKKSGGLKAFTTLDLVYIGIGAAFAVVWEFYIGSFIGRFLPSTPFIGVGFWGRMVIVFIVAALVRKVGSGMLTLFIFDLLSDIFHYGFGGEPMFFIYESLTYGLFVDIMIAITGGKLFGIGYVPKGNGDNIQRATMLTTVLAVVEGGILGFLWAIPDPIFYDGFIGPFIYAYAPNWAKITFHLEAFIPGDVVFGIIASILALRIVKAVGH</sequence>
<feature type="transmembrane region" description="Helical" evidence="1">
    <location>
        <begin position="170"/>
        <end position="190"/>
    </location>
</feature>
<keyword evidence="1" id="KW-0472">Membrane</keyword>
<dbReference type="RefSeq" id="WP_369611656.1">
    <property type="nucleotide sequence ID" value="NZ_AP031322.1"/>
</dbReference>
<dbReference type="AlphaFoldDB" id="A0AAT9GSY4"/>
<organism evidence="2">
    <name type="scientific">Sulfurisphaera javensis</name>
    <dbReference type="NCBI Taxonomy" id="2049879"/>
    <lineage>
        <taxon>Archaea</taxon>
        <taxon>Thermoproteota</taxon>
        <taxon>Thermoprotei</taxon>
        <taxon>Sulfolobales</taxon>
        <taxon>Sulfolobaceae</taxon>
        <taxon>Sulfurisphaera</taxon>
    </lineage>
</organism>